<dbReference type="RefSeq" id="WP_183392216.1">
    <property type="nucleotide sequence ID" value="NZ_JACHVY010000003.1"/>
</dbReference>
<protein>
    <submittedName>
        <fullName evidence="3">Uncharacterized protein</fullName>
    </submittedName>
</protein>
<organism evidence="3 4">
    <name type="scientific">Kineococcus radiotolerans</name>
    <dbReference type="NCBI Taxonomy" id="131568"/>
    <lineage>
        <taxon>Bacteria</taxon>
        <taxon>Bacillati</taxon>
        <taxon>Actinomycetota</taxon>
        <taxon>Actinomycetes</taxon>
        <taxon>Kineosporiales</taxon>
        <taxon>Kineosporiaceae</taxon>
        <taxon>Kineococcus</taxon>
    </lineage>
</organism>
<dbReference type="Proteomes" id="UP000533269">
    <property type="component" value="Unassembled WGS sequence"/>
</dbReference>
<evidence type="ECO:0000313" key="3">
    <source>
        <dbReference type="EMBL" id="MBB2902413.1"/>
    </source>
</evidence>
<evidence type="ECO:0000256" key="2">
    <source>
        <dbReference type="SAM" id="Phobius"/>
    </source>
</evidence>
<sequence length="116" mass="11754">MTWTWTRVREGDPEPAPTPARAAASTAGAVVGGGVLVALALPLLVQAVAWSVLDPGEAPWPLLLAMGAVAVGTPVPLAAGIAARARADVRATALLVGVPQAVLFVPLLLLGLWVRP</sequence>
<feature type="transmembrane region" description="Helical" evidence="2">
    <location>
        <begin position="59"/>
        <end position="81"/>
    </location>
</feature>
<feature type="transmembrane region" description="Helical" evidence="2">
    <location>
        <begin position="29"/>
        <end position="53"/>
    </location>
</feature>
<dbReference type="EMBL" id="JACHVY010000003">
    <property type="protein sequence ID" value="MBB2902413.1"/>
    <property type="molecule type" value="Genomic_DNA"/>
</dbReference>
<keyword evidence="2" id="KW-0812">Transmembrane</keyword>
<proteinExistence type="predicted"/>
<accession>A0A7W4TPR6</accession>
<gene>
    <name evidence="3" type="ORF">FHR75_003244</name>
</gene>
<comment type="caution">
    <text evidence="3">The sequence shown here is derived from an EMBL/GenBank/DDBJ whole genome shotgun (WGS) entry which is preliminary data.</text>
</comment>
<keyword evidence="2" id="KW-1133">Transmembrane helix</keyword>
<feature type="region of interest" description="Disordered" evidence="1">
    <location>
        <begin position="1"/>
        <end position="21"/>
    </location>
</feature>
<reference evidence="3 4" key="2">
    <citation type="submission" date="2020-08" db="EMBL/GenBank/DDBJ databases">
        <authorList>
            <person name="Partida-Martinez L."/>
            <person name="Huntemann M."/>
            <person name="Clum A."/>
            <person name="Wang J."/>
            <person name="Palaniappan K."/>
            <person name="Ritter S."/>
            <person name="Chen I.-M."/>
            <person name="Stamatis D."/>
            <person name="Reddy T."/>
            <person name="O'Malley R."/>
            <person name="Daum C."/>
            <person name="Shapiro N."/>
            <person name="Ivanova N."/>
            <person name="Kyrpides N."/>
            <person name="Woyke T."/>
        </authorList>
    </citation>
    <scope>NUCLEOTIDE SEQUENCE [LARGE SCALE GENOMIC DNA]</scope>
    <source>
        <strain evidence="3 4">AS2.23</strain>
    </source>
</reference>
<evidence type="ECO:0000256" key="1">
    <source>
        <dbReference type="SAM" id="MobiDB-lite"/>
    </source>
</evidence>
<feature type="transmembrane region" description="Helical" evidence="2">
    <location>
        <begin position="93"/>
        <end position="114"/>
    </location>
</feature>
<name>A0A7W4TPR6_KINRA</name>
<reference evidence="3 4" key="1">
    <citation type="submission" date="2020-08" db="EMBL/GenBank/DDBJ databases">
        <title>The Agave Microbiome: Exploring the role of microbial communities in plant adaptations to desert environments.</title>
        <authorList>
            <person name="Partida-Martinez L.P."/>
        </authorList>
    </citation>
    <scope>NUCLEOTIDE SEQUENCE [LARGE SCALE GENOMIC DNA]</scope>
    <source>
        <strain evidence="3 4">AS2.23</strain>
    </source>
</reference>
<evidence type="ECO:0000313" key="4">
    <source>
        <dbReference type="Proteomes" id="UP000533269"/>
    </source>
</evidence>
<keyword evidence="2" id="KW-0472">Membrane</keyword>
<dbReference type="AlphaFoldDB" id="A0A7W4TPR6"/>